<dbReference type="CDD" id="cd00338">
    <property type="entry name" value="Ser_Recombinase"/>
    <property type="match status" value="1"/>
</dbReference>
<dbReference type="PANTHER" id="PTHR30461:SF23">
    <property type="entry name" value="DNA RECOMBINASE-RELATED"/>
    <property type="match status" value="1"/>
</dbReference>
<reference evidence="5" key="1">
    <citation type="submission" date="2019-05" db="EMBL/GenBank/DDBJ databases">
        <title>Complete genome sequencing of Absiella argi strain JCM 30884.</title>
        <authorList>
            <person name="Sakamoto M."/>
            <person name="Murakami T."/>
            <person name="Mori H."/>
        </authorList>
    </citation>
    <scope>NUCLEOTIDE SEQUENCE [LARGE SCALE GENOMIC DNA]</scope>
    <source>
        <strain evidence="5">JCM 30884</strain>
    </source>
</reference>
<proteinExistence type="predicted"/>
<dbReference type="InterPro" id="IPR036162">
    <property type="entry name" value="Resolvase-like_N_sf"/>
</dbReference>
<feature type="domain" description="Resolvase/invertase-type recombinase catalytic" evidence="2">
    <location>
        <begin position="116"/>
        <end position="264"/>
    </location>
</feature>
<evidence type="ECO:0000256" key="1">
    <source>
        <dbReference type="SAM" id="Coils"/>
    </source>
</evidence>
<evidence type="ECO:0000313" key="5">
    <source>
        <dbReference type="Proteomes" id="UP000464754"/>
    </source>
</evidence>
<name>A0A6N4TG90_9FIRM</name>
<dbReference type="Pfam" id="PF07508">
    <property type="entry name" value="Recombinase"/>
    <property type="match status" value="1"/>
</dbReference>
<dbReference type="InterPro" id="IPR050639">
    <property type="entry name" value="SSR_resolvase"/>
</dbReference>
<feature type="coiled-coil region" evidence="1">
    <location>
        <begin position="442"/>
        <end position="500"/>
    </location>
</feature>
<dbReference type="RefSeq" id="WP_163051381.1">
    <property type="nucleotide sequence ID" value="NZ_AP019695.1"/>
</dbReference>
<dbReference type="Gene3D" id="3.40.50.1390">
    <property type="entry name" value="Resolvase, N-terminal catalytic domain"/>
    <property type="match status" value="1"/>
</dbReference>
<dbReference type="SMART" id="SM00857">
    <property type="entry name" value="Resolvase"/>
    <property type="match status" value="1"/>
</dbReference>
<dbReference type="Proteomes" id="UP000464754">
    <property type="component" value="Chromosome"/>
</dbReference>
<evidence type="ECO:0000313" key="4">
    <source>
        <dbReference type="EMBL" id="BBK21464.1"/>
    </source>
</evidence>
<dbReference type="Pfam" id="PF00239">
    <property type="entry name" value="Resolvase"/>
    <property type="match status" value="1"/>
</dbReference>
<dbReference type="GO" id="GO:0003677">
    <property type="term" value="F:DNA binding"/>
    <property type="evidence" value="ECO:0007669"/>
    <property type="project" value="InterPro"/>
</dbReference>
<evidence type="ECO:0000259" key="2">
    <source>
        <dbReference type="PROSITE" id="PS51736"/>
    </source>
</evidence>
<dbReference type="AlphaFoldDB" id="A0A6N4TG90"/>
<dbReference type="PROSITE" id="PS51736">
    <property type="entry name" value="RECOMBINASES_3"/>
    <property type="match status" value="1"/>
</dbReference>
<gene>
    <name evidence="4" type="primary">int_2</name>
    <name evidence="4" type="ORF">Aargi30884_03670</name>
</gene>
<dbReference type="PROSITE" id="PS51737">
    <property type="entry name" value="RECOMBINASE_DNA_BIND"/>
    <property type="match status" value="1"/>
</dbReference>
<dbReference type="Gene3D" id="3.90.1750.20">
    <property type="entry name" value="Putative Large Serine Recombinase, Chain B, Domain 2"/>
    <property type="match status" value="1"/>
</dbReference>
<keyword evidence="1" id="KW-0175">Coiled coil</keyword>
<organism evidence="4 5">
    <name type="scientific">Amedibacterium intestinale</name>
    <dbReference type="NCBI Taxonomy" id="2583452"/>
    <lineage>
        <taxon>Bacteria</taxon>
        <taxon>Bacillati</taxon>
        <taxon>Bacillota</taxon>
        <taxon>Erysipelotrichia</taxon>
        <taxon>Erysipelotrichales</taxon>
        <taxon>Erysipelotrichaceae</taxon>
        <taxon>Amedibacterium</taxon>
    </lineage>
</organism>
<feature type="domain" description="Recombinase" evidence="3">
    <location>
        <begin position="272"/>
        <end position="372"/>
    </location>
</feature>
<protein>
    <submittedName>
        <fullName evidence="4">Integrase</fullName>
    </submittedName>
</protein>
<dbReference type="KEGG" id="aarg:Aargi30884_03670"/>
<sequence length="540" mass="63983">MYDYDTDRIFYVYDVKGIYEFLSKKISFTELIMLDVSVLGNDVELISAFLDEMICNKINVISIYDRLVLHTEAYYLSRLEKTFFLTKALKKQEENKKKTYMPINQLNGDFDKKNKKIGAYCRVSSREQVQGYSIDNQKEKIQMYLELFDYEPEKLTFYVDEGKSASSLKRPAMQNMLNDIENDEIDEIIIYKLDRISRSVLDVYYLLNNLLSKDVNLVAILDNLDIKTANGRMVIGILAIFAQWERENTIERTNDGLLRMAREGKYPISTIPFGYKRDEDKYLYIYEKEAAVIRDMFLFAKSGYTFIEISRRLQEKHGYKLSDERVRNIIFNDSYYGEFLYKDFVFYEIVPAIVSKDDALEARKMSGKRNSVYGEGLNHFSFRYKVKCATCGEILICVPTYKKDKHYYYYYCKKCKKRINQTKIVEHVLCDMIQILATRSKSQNLEKRMNKIKRLDKKIKQNVQDYIDDNIDNETYKVAMKQYNRQLKEAYAELSLVEIKNGLSWEGLSNEERRKIVEETISYMTIDLDKKDIVEIEYEK</sequence>
<dbReference type="PANTHER" id="PTHR30461">
    <property type="entry name" value="DNA-INVERTASE FROM LAMBDOID PROPHAGE"/>
    <property type="match status" value="1"/>
</dbReference>
<accession>A0A6N4TG90</accession>
<dbReference type="InterPro" id="IPR011109">
    <property type="entry name" value="DNA_bind_recombinase_dom"/>
</dbReference>
<dbReference type="InterPro" id="IPR006119">
    <property type="entry name" value="Resolv_N"/>
</dbReference>
<dbReference type="SUPFAM" id="SSF53041">
    <property type="entry name" value="Resolvase-like"/>
    <property type="match status" value="1"/>
</dbReference>
<dbReference type="GO" id="GO:0000150">
    <property type="term" value="F:DNA strand exchange activity"/>
    <property type="evidence" value="ECO:0007669"/>
    <property type="project" value="InterPro"/>
</dbReference>
<dbReference type="EMBL" id="AP019695">
    <property type="protein sequence ID" value="BBK21464.1"/>
    <property type="molecule type" value="Genomic_DNA"/>
</dbReference>
<dbReference type="InterPro" id="IPR038109">
    <property type="entry name" value="DNA_bind_recomb_sf"/>
</dbReference>
<evidence type="ECO:0000259" key="3">
    <source>
        <dbReference type="PROSITE" id="PS51737"/>
    </source>
</evidence>
<keyword evidence="5" id="KW-1185">Reference proteome</keyword>